<dbReference type="EMBL" id="FNCP01000031">
    <property type="protein sequence ID" value="SDI26415.1"/>
    <property type="molecule type" value="Genomic_DNA"/>
</dbReference>
<organism evidence="2 3">
    <name type="scientific">Desulfosporosinus hippei DSM 8344</name>
    <dbReference type="NCBI Taxonomy" id="1121419"/>
    <lineage>
        <taxon>Bacteria</taxon>
        <taxon>Bacillati</taxon>
        <taxon>Bacillota</taxon>
        <taxon>Clostridia</taxon>
        <taxon>Eubacteriales</taxon>
        <taxon>Desulfitobacteriaceae</taxon>
        <taxon>Desulfosporosinus</taxon>
    </lineage>
</organism>
<dbReference type="AlphaFoldDB" id="A0A1G8J569"/>
<reference evidence="3" key="1">
    <citation type="submission" date="2016-10" db="EMBL/GenBank/DDBJ databases">
        <authorList>
            <person name="Varghese N."/>
            <person name="Submissions S."/>
        </authorList>
    </citation>
    <scope>NUCLEOTIDE SEQUENCE [LARGE SCALE GENOMIC DNA]</scope>
    <source>
        <strain evidence="3">DSM 8344</strain>
    </source>
</reference>
<feature type="transmembrane region" description="Helical" evidence="1">
    <location>
        <begin position="6"/>
        <end position="28"/>
    </location>
</feature>
<keyword evidence="3" id="KW-1185">Reference proteome</keyword>
<name>A0A1G8J569_9FIRM</name>
<evidence type="ECO:0000256" key="1">
    <source>
        <dbReference type="SAM" id="Phobius"/>
    </source>
</evidence>
<evidence type="ECO:0000313" key="2">
    <source>
        <dbReference type="EMBL" id="SDI26415.1"/>
    </source>
</evidence>
<keyword evidence="1" id="KW-0472">Membrane</keyword>
<keyword evidence="1" id="KW-0812">Transmembrane</keyword>
<protein>
    <submittedName>
        <fullName evidence="2">Uncharacterized protein</fullName>
    </submittedName>
</protein>
<evidence type="ECO:0000313" key="3">
    <source>
        <dbReference type="Proteomes" id="UP000198656"/>
    </source>
</evidence>
<accession>A0A1G8J569</accession>
<sequence length="39" mass="4203">MFIGLFGLLGFLAFLIALLILIFPWLWLGGARIAVPAAS</sequence>
<keyword evidence="1" id="KW-1133">Transmembrane helix</keyword>
<proteinExistence type="predicted"/>
<dbReference type="Proteomes" id="UP000198656">
    <property type="component" value="Unassembled WGS sequence"/>
</dbReference>
<gene>
    <name evidence="2" type="ORF">SAMN05443529_13127</name>
</gene>